<dbReference type="CDD" id="cd00130">
    <property type="entry name" value="PAS"/>
    <property type="match status" value="2"/>
</dbReference>
<evidence type="ECO:0000256" key="9">
    <source>
        <dbReference type="ARBA" id="ARBA00023012"/>
    </source>
</evidence>
<dbReference type="Pfam" id="PF13426">
    <property type="entry name" value="PAS_9"/>
    <property type="match status" value="1"/>
</dbReference>
<dbReference type="Gene3D" id="6.10.340.10">
    <property type="match status" value="1"/>
</dbReference>
<dbReference type="SMART" id="SM00387">
    <property type="entry name" value="HATPase_c"/>
    <property type="match status" value="1"/>
</dbReference>
<comment type="subcellular location">
    <subcellularLocation>
        <location evidence="2">Membrane</location>
    </subcellularLocation>
</comment>
<evidence type="ECO:0000313" key="16">
    <source>
        <dbReference type="EMBL" id="HGZ10798.1"/>
    </source>
</evidence>
<keyword evidence="11" id="KW-0812">Transmembrane</keyword>
<evidence type="ECO:0000256" key="4">
    <source>
        <dbReference type="ARBA" id="ARBA00022553"/>
    </source>
</evidence>
<dbReference type="SMART" id="SM00448">
    <property type="entry name" value="REC"/>
    <property type="match status" value="1"/>
</dbReference>
<keyword evidence="11" id="KW-0472">Membrane</keyword>
<dbReference type="Pfam" id="PF00672">
    <property type="entry name" value="HAMP"/>
    <property type="match status" value="1"/>
</dbReference>
<keyword evidence="8" id="KW-0067">ATP-binding</keyword>
<evidence type="ECO:0000259" key="12">
    <source>
        <dbReference type="PROSITE" id="PS50109"/>
    </source>
</evidence>
<feature type="domain" description="PAS" evidence="14">
    <location>
        <begin position="493"/>
        <end position="558"/>
    </location>
</feature>
<dbReference type="Pfam" id="PF02518">
    <property type="entry name" value="HATPase_c"/>
    <property type="match status" value="1"/>
</dbReference>
<dbReference type="SMART" id="SM00304">
    <property type="entry name" value="HAMP"/>
    <property type="match status" value="1"/>
</dbReference>
<dbReference type="InterPro" id="IPR036890">
    <property type="entry name" value="HATPase_C_sf"/>
</dbReference>
<keyword evidence="9" id="KW-0902">Two-component regulatory system</keyword>
<evidence type="ECO:0000256" key="8">
    <source>
        <dbReference type="ARBA" id="ARBA00022840"/>
    </source>
</evidence>
<dbReference type="GO" id="GO:0005524">
    <property type="term" value="F:ATP binding"/>
    <property type="evidence" value="ECO:0007669"/>
    <property type="project" value="UniProtKB-KW"/>
</dbReference>
<organism evidence="16">
    <name type="scientific">Desulfobacca acetoxidans</name>
    <dbReference type="NCBI Taxonomy" id="60893"/>
    <lineage>
        <taxon>Bacteria</taxon>
        <taxon>Pseudomonadati</taxon>
        <taxon>Thermodesulfobacteriota</taxon>
        <taxon>Desulfobaccia</taxon>
        <taxon>Desulfobaccales</taxon>
        <taxon>Desulfobaccaceae</taxon>
        <taxon>Desulfobacca</taxon>
    </lineage>
</organism>
<evidence type="ECO:0000259" key="15">
    <source>
        <dbReference type="PROSITE" id="PS50885"/>
    </source>
</evidence>
<dbReference type="InterPro" id="IPR013656">
    <property type="entry name" value="PAS_4"/>
</dbReference>
<dbReference type="InterPro" id="IPR003594">
    <property type="entry name" value="HATPase_dom"/>
</dbReference>
<dbReference type="CDD" id="cd06225">
    <property type="entry name" value="HAMP"/>
    <property type="match status" value="1"/>
</dbReference>
<dbReference type="InterPro" id="IPR003660">
    <property type="entry name" value="HAMP_dom"/>
</dbReference>
<evidence type="ECO:0000256" key="3">
    <source>
        <dbReference type="ARBA" id="ARBA00012438"/>
    </source>
</evidence>
<keyword evidence="11" id="KW-1133">Transmembrane helix</keyword>
<dbReference type="Gene3D" id="1.10.287.130">
    <property type="match status" value="1"/>
</dbReference>
<evidence type="ECO:0000256" key="5">
    <source>
        <dbReference type="ARBA" id="ARBA00022679"/>
    </source>
</evidence>
<dbReference type="Gene3D" id="3.40.50.2300">
    <property type="match status" value="1"/>
</dbReference>
<dbReference type="CDD" id="cd00156">
    <property type="entry name" value="REC"/>
    <property type="match status" value="1"/>
</dbReference>
<dbReference type="SMART" id="SM00091">
    <property type="entry name" value="PAS"/>
    <property type="match status" value="2"/>
</dbReference>
<dbReference type="AlphaFoldDB" id="A0A7C5ENH7"/>
<dbReference type="InterPro" id="IPR000014">
    <property type="entry name" value="PAS"/>
</dbReference>
<evidence type="ECO:0000256" key="6">
    <source>
        <dbReference type="ARBA" id="ARBA00022741"/>
    </source>
</evidence>
<dbReference type="PANTHER" id="PTHR43065:SF46">
    <property type="entry name" value="C4-DICARBOXYLATE TRANSPORT SENSOR PROTEIN DCTB"/>
    <property type="match status" value="1"/>
</dbReference>
<dbReference type="GO" id="GO:0016020">
    <property type="term" value="C:membrane"/>
    <property type="evidence" value="ECO:0007669"/>
    <property type="project" value="UniProtKB-SubCell"/>
</dbReference>
<evidence type="ECO:0000256" key="11">
    <source>
        <dbReference type="SAM" id="Phobius"/>
    </source>
</evidence>
<comment type="caution">
    <text evidence="16">The sequence shown here is derived from an EMBL/GenBank/DDBJ whole genome shotgun (WGS) entry which is preliminary data.</text>
</comment>
<dbReference type="PROSITE" id="PS50110">
    <property type="entry name" value="RESPONSE_REGULATORY"/>
    <property type="match status" value="1"/>
</dbReference>
<evidence type="ECO:0000256" key="2">
    <source>
        <dbReference type="ARBA" id="ARBA00004370"/>
    </source>
</evidence>
<feature type="domain" description="PAS" evidence="14">
    <location>
        <begin position="371"/>
        <end position="441"/>
    </location>
</feature>
<name>A0A7C5ENH7_9BACT</name>
<evidence type="ECO:0000256" key="1">
    <source>
        <dbReference type="ARBA" id="ARBA00000085"/>
    </source>
</evidence>
<dbReference type="EC" id="2.7.13.3" evidence="3"/>
<dbReference type="PROSITE" id="PS50109">
    <property type="entry name" value="HIS_KIN"/>
    <property type="match status" value="1"/>
</dbReference>
<dbReference type="SUPFAM" id="SSF55785">
    <property type="entry name" value="PYP-like sensor domain (PAS domain)"/>
    <property type="match status" value="2"/>
</dbReference>
<dbReference type="PANTHER" id="PTHR43065">
    <property type="entry name" value="SENSOR HISTIDINE KINASE"/>
    <property type="match status" value="1"/>
</dbReference>
<feature type="transmembrane region" description="Helical" evidence="11">
    <location>
        <begin position="72"/>
        <end position="94"/>
    </location>
</feature>
<dbReference type="PROSITE" id="PS50112">
    <property type="entry name" value="PAS"/>
    <property type="match status" value="2"/>
</dbReference>
<keyword evidence="4 10" id="KW-0597">Phosphoprotein</keyword>
<dbReference type="InterPro" id="IPR011006">
    <property type="entry name" value="CheY-like_superfamily"/>
</dbReference>
<dbReference type="EMBL" id="DTKJ01000012">
    <property type="protein sequence ID" value="HGZ10798.1"/>
    <property type="molecule type" value="Genomic_DNA"/>
</dbReference>
<dbReference type="PROSITE" id="PS50885">
    <property type="entry name" value="HAMP"/>
    <property type="match status" value="1"/>
</dbReference>
<keyword evidence="5" id="KW-0808">Transferase</keyword>
<gene>
    <name evidence="16" type="ORF">ENW48_01095</name>
</gene>
<feature type="transmembrane region" description="Helical" evidence="11">
    <location>
        <begin position="296"/>
        <end position="317"/>
    </location>
</feature>
<dbReference type="InterPro" id="IPR001789">
    <property type="entry name" value="Sig_transdc_resp-reg_receiver"/>
</dbReference>
<dbReference type="SUPFAM" id="SSF55874">
    <property type="entry name" value="ATPase domain of HSP90 chaperone/DNA topoisomerase II/histidine kinase"/>
    <property type="match status" value="1"/>
</dbReference>
<evidence type="ECO:0000256" key="7">
    <source>
        <dbReference type="ARBA" id="ARBA00022777"/>
    </source>
</evidence>
<evidence type="ECO:0000256" key="10">
    <source>
        <dbReference type="PROSITE-ProRule" id="PRU00169"/>
    </source>
</evidence>
<keyword evidence="7" id="KW-0418">Kinase</keyword>
<dbReference type="InterPro" id="IPR005467">
    <property type="entry name" value="His_kinase_dom"/>
</dbReference>
<dbReference type="Pfam" id="PF08448">
    <property type="entry name" value="PAS_4"/>
    <property type="match status" value="1"/>
</dbReference>
<accession>A0A7C5ENH7</accession>
<dbReference type="GO" id="GO:0004673">
    <property type="term" value="F:protein histidine kinase activity"/>
    <property type="evidence" value="ECO:0007669"/>
    <property type="project" value="UniProtKB-EC"/>
</dbReference>
<evidence type="ECO:0000259" key="13">
    <source>
        <dbReference type="PROSITE" id="PS50110"/>
    </source>
</evidence>
<dbReference type="SUPFAM" id="SSF52172">
    <property type="entry name" value="CheY-like"/>
    <property type="match status" value="1"/>
</dbReference>
<evidence type="ECO:0000259" key="14">
    <source>
        <dbReference type="PROSITE" id="PS50112"/>
    </source>
</evidence>
<comment type="catalytic activity">
    <reaction evidence="1">
        <text>ATP + protein L-histidine = ADP + protein N-phospho-L-histidine.</text>
        <dbReference type="EC" id="2.7.13.3"/>
    </reaction>
</comment>
<keyword evidence="6" id="KW-0547">Nucleotide-binding</keyword>
<dbReference type="PRINTS" id="PR00344">
    <property type="entry name" value="BCTRLSENSOR"/>
</dbReference>
<feature type="domain" description="HAMP" evidence="15">
    <location>
        <begin position="318"/>
        <end position="370"/>
    </location>
</feature>
<feature type="modified residue" description="4-aspartylphosphate" evidence="10">
    <location>
        <position position="920"/>
    </location>
</feature>
<reference evidence="16" key="1">
    <citation type="journal article" date="2020" name="mSystems">
        <title>Genome- and Community-Level Interaction Insights into Carbon Utilization and Element Cycling Functions of Hydrothermarchaeota in Hydrothermal Sediment.</title>
        <authorList>
            <person name="Zhou Z."/>
            <person name="Liu Y."/>
            <person name="Xu W."/>
            <person name="Pan J."/>
            <person name="Luo Z.H."/>
            <person name="Li M."/>
        </authorList>
    </citation>
    <scope>NUCLEOTIDE SEQUENCE [LARGE SCALE GENOMIC DNA]</scope>
    <source>
        <strain evidence="16">SpSt-853</strain>
    </source>
</reference>
<feature type="domain" description="Response regulatory" evidence="13">
    <location>
        <begin position="869"/>
        <end position="982"/>
    </location>
</feature>
<dbReference type="Gene3D" id="3.30.565.10">
    <property type="entry name" value="Histidine kinase-like ATPase, C-terminal domain"/>
    <property type="match status" value="1"/>
</dbReference>
<proteinExistence type="predicted"/>
<dbReference type="Pfam" id="PF00072">
    <property type="entry name" value="Response_reg"/>
    <property type="match status" value="1"/>
</dbReference>
<dbReference type="Gene3D" id="3.30.450.20">
    <property type="entry name" value="PAS domain"/>
    <property type="match status" value="2"/>
</dbReference>
<dbReference type="GO" id="GO:0000160">
    <property type="term" value="P:phosphorelay signal transduction system"/>
    <property type="evidence" value="ECO:0007669"/>
    <property type="project" value="UniProtKB-KW"/>
</dbReference>
<protein>
    <recommendedName>
        <fullName evidence="3">histidine kinase</fullName>
        <ecNumber evidence="3">2.7.13.3</ecNumber>
    </recommendedName>
</protein>
<sequence>MVCASGDKCPKTKISLDSPLGNQPGLMVPVIKRLISVSPTAFRDKKMTEGRQTCNIGTQRNFRVGKKFSAKLIISFLLAAIFLPGAVLLSLDFYSQTLIHDYHLFLSDSWGKEEKSQESRWVQVIGPLIRQKLENLANDLTTYLENHSNRNWDEISRDSRFRDLPLQHSGTLGEVFLVTFPDKRLLWYRNRAYEGQYLEQALGQELKLSRTPYLHLLDQTPHKDFKEFTLSDGQVRVVGYLKALPRPPVGGPVILAGVWVNFRELQFLAFPSQALFQQLQRWGPDGFKASLARVRLLLLPGLVALGAMFLLAGLILARQFHSRVGALSMAVQAFTRGDLSYRLRFPPQDELGELALKLNAMASAITDATVPRREWECTFNSLPDMVILVNSEGYITRLNQAAATCLNLNPKEAVGHHLKEIRPGSPDGFPAWALMRILEQGVGKPQEFCILNGQSFSITVEPVWDPQDRMLGAVIVARNLTSHRNLQQELARTREFLEKLIASAPLGMLLIGPEGAIQRCNPQFFQDFGYSTAEVLNRHYAFLFVSEAERQEVMAELKDKKAVLGHQVLLRHADGHPVPARLSLRFLEGENESHRGFVALVSNISEEVNLQRQLEQAQRQEAIATLAGGLAHNFNNLLTIILGLVTLMHGKIPPDHPAFGDLMDIERQVRAGRDITQKLLSFRRGPDFKTQALDLNRLVATTADMFGRTRPELVIRQELAANLPAVEGDPGQIQQVLMNLLINAWQSMPQGGVITLETRAVQVTDWQDRDWDIKPGSFVCLSVSDTGTGMDEKIMARLFEPFFTTKEPGQGSGLGLASAARIMKNHRGAIQVRSRPGEGSTFTLFFPASTARPRVETSEEGCVIPGQGTILVVDDDPALRRVACKLLEKLGYQVLEAPSGEGALEIYAQYREAIDLVLLDILMPGLNGLQTMERLRALDPQVKILLVSGVSDSLDDNLPPGVDFLTKPFPLGLLSQKVAAALNH</sequence>
<dbReference type="NCBIfam" id="TIGR00229">
    <property type="entry name" value="sensory_box"/>
    <property type="match status" value="2"/>
</dbReference>
<dbReference type="InterPro" id="IPR004358">
    <property type="entry name" value="Sig_transdc_His_kin-like_C"/>
</dbReference>
<dbReference type="InterPro" id="IPR035965">
    <property type="entry name" value="PAS-like_dom_sf"/>
</dbReference>
<feature type="domain" description="Histidine kinase" evidence="12">
    <location>
        <begin position="629"/>
        <end position="850"/>
    </location>
</feature>